<dbReference type="Pfam" id="PF00240">
    <property type="entry name" value="ubiquitin"/>
    <property type="match status" value="1"/>
</dbReference>
<comment type="pathway">
    <text evidence="2">Protein modification; protein ubiquitination.</text>
</comment>
<dbReference type="FunFam" id="2.30.280.10:FF:000001">
    <property type="entry name" value="E3 ubiquitin-protein ligase UHRF1 isoform 1"/>
    <property type="match status" value="1"/>
</dbReference>
<protein>
    <recommendedName>
        <fullName evidence="3">RING-type E3 ubiquitin transferase</fullName>
        <ecNumber evidence="3">2.3.2.27</ecNumber>
    </recommendedName>
</protein>
<dbReference type="SMART" id="SM00249">
    <property type="entry name" value="PHD"/>
    <property type="match status" value="1"/>
</dbReference>
<evidence type="ECO:0000259" key="15">
    <source>
        <dbReference type="PROSITE" id="PS50053"/>
    </source>
</evidence>
<dbReference type="SUPFAM" id="SSF57903">
    <property type="entry name" value="FYVE/PHD zinc finger"/>
    <property type="match status" value="1"/>
</dbReference>
<evidence type="ECO:0000256" key="6">
    <source>
        <dbReference type="ARBA" id="ARBA00022771"/>
    </source>
</evidence>
<gene>
    <name evidence="17" type="ORF">GE061_010644</name>
</gene>
<evidence type="ECO:0000313" key="18">
    <source>
        <dbReference type="Proteomes" id="UP000466442"/>
    </source>
</evidence>
<dbReference type="InterPro" id="IPR003105">
    <property type="entry name" value="SRA_YDG"/>
</dbReference>
<keyword evidence="18" id="KW-1185">Reference proteome</keyword>
<dbReference type="InterPro" id="IPR015947">
    <property type="entry name" value="PUA-like_sf"/>
</dbReference>
<dbReference type="EMBL" id="WIXP02000003">
    <property type="protein sequence ID" value="KAF6212932.1"/>
    <property type="molecule type" value="Genomic_DNA"/>
</dbReference>
<sequence length="860" mass="96013">MCTWFYLVGNEATNSGAKDIRESKGPELRDRIVSREFSFLPFGTHLSGLGDYKLFKMFIKLRGLDGKQIVITVSKTETIASLKSKVEEEFGISKSKQRLFFSGKQLEDGYKLFDYKINVNDTVQVMEKPDVEVTKDADEKEKQADEVPCDSPYFNIGSVVDACDATFGAWFEGKVVEIVTCPPDAETTYFKIQFLHIPTAPTLVTLQNVRPLSRKTIPTTSLKENDMVMVNYNLENPQDRGYWYDMKIKKVGVDPDENTFVLGTLYAGVDRTPMDDMRVIFPDEIMEVCANKLMTERTPEELQLLTSEPAYKRKTAPLCDTCKDNPRRKCKQCGCDKCGGKEEPAKQIVCDECECAYHIWCLNPPLEELPDCEDWYCNKCRNDDKEVVKAGEKLKASSKKAKMASSNPKSNRDWGRGMACVGRTKVCTLVPRNHFGPIPGVEVGTMWKYRFQVAESGVHRTQVAGIHGRDKEGAFSIALSGGYEDDVDNGDEFLYTGSGGRDLSGNKRTAEQSWDQLLTRMNKALAKNCNAKLSEEGAESVDWKNGKPVRVVRNYNLAKHSKYAPEEGNRYDGIYKVVKYYKETGQSGFKVWRYLLRRDDPIPAPWTEEGEARIASLGLREHFLETCKVSPTGRSKEGSAETKRKRGKGKPEEEKTAKKIKISYALSEDVMKAVSADQANAKIWENLKKLTSKGQKVFLDKWRPPAPTTSVRLASSAPSKRILRAALRAGMSSEVISISKSTKISATPCLCFSLATPPATSHLGPVFDKCLPCPPCHGLSCREPPLASRGVLWRKVRGSVGEAAPNQVGTDPELKRGGDRGAWTPPKFSGFLRTPRSASPNKPTEGSRSHHSMLKFLVLS</sequence>
<dbReference type="PROSITE" id="PS01359">
    <property type="entry name" value="ZF_PHD_1"/>
    <property type="match status" value="1"/>
</dbReference>
<feature type="domain" description="YDG" evidence="16">
    <location>
        <begin position="436"/>
        <end position="598"/>
    </location>
</feature>
<keyword evidence="5" id="KW-0479">Metal-binding</keyword>
<evidence type="ECO:0000256" key="1">
    <source>
        <dbReference type="ARBA" id="ARBA00000900"/>
    </source>
</evidence>
<dbReference type="SMART" id="SM00466">
    <property type="entry name" value="SRA"/>
    <property type="match status" value="1"/>
</dbReference>
<proteinExistence type="predicted"/>
<dbReference type="Pfam" id="PF00628">
    <property type="entry name" value="PHD"/>
    <property type="match status" value="1"/>
</dbReference>
<evidence type="ECO:0000256" key="10">
    <source>
        <dbReference type="ARBA" id="ARBA00023306"/>
    </source>
</evidence>
<dbReference type="Pfam" id="PF12148">
    <property type="entry name" value="TTD"/>
    <property type="match status" value="1"/>
</dbReference>
<dbReference type="PROSITE" id="PS50053">
    <property type="entry name" value="UBIQUITIN_2"/>
    <property type="match status" value="1"/>
</dbReference>
<dbReference type="InterPro" id="IPR011011">
    <property type="entry name" value="Znf_FYVE_PHD"/>
</dbReference>
<name>A0A8S9XV46_APOLU</name>
<dbReference type="AlphaFoldDB" id="A0A8S9XV46"/>
<keyword evidence="10" id="KW-0131">Cell cycle</keyword>
<evidence type="ECO:0000256" key="5">
    <source>
        <dbReference type="ARBA" id="ARBA00022723"/>
    </source>
</evidence>
<keyword evidence="8" id="KW-0862">Zinc</keyword>
<dbReference type="InterPro" id="IPR000626">
    <property type="entry name" value="Ubiquitin-like_dom"/>
</dbReference>
<dbReference type="Proteomes" id="UP000466442">
    <property type="component" value="Unassembled WGS sequence"/>
</dbReference>
<feature type="domain" description="Ubiquitin-like" evidence="15">
    <location>
        <begin position="57"/>
        <end position="128"/>
    </location>
</feature>
<dbReference type="SUPFAM" id="SSF88697">
    <property type="entry name" value="PUA domain-like"/>
    <property type="match status" value="1"/>
</dbReference>
<dbReference type="PANTHER" id="PTHR14140">
    <property type="entry name" value="E3 UBIQUITIN-PROTEIN LIGASE UHRF-RELATED"/>
    <property type="match status" value="1"/>
</dbReference>
<dbReference type="EC" id="2.3.2.27" evidence="3"/>
<feature type="region of interest" description="Disordered" evidence="13">
    <location>
        <begin position="802"/>
        <end position="851"/>
    </location>
</feature>
<evidence type="ECO:0000256" key="2">
    <source>
        <dbReference type="ARBA" id="ARBA00004906"/>
    </source>
</evidence>
<dbReference type="Pfam" id="PF02182">
    <property type="entry name" value="SAD_SRA"/>
    <property type="match status" value="1"/>
</dbReference>
<dbReference type="InterPro" id="IPR019787">
    <property type="entry name" value="Znf_PHD-finger"/>
</dbReference>
<evidence type="ECO:0000256" key="13">
    <source>
        <dbReference type="SAM" id="MobiDB-lite"/>
    </source>
</evidence>
<dbReference type="InterPro" id="IPR029071">
    <property type="entry name" value="Ubiquitin-like_domsf"/>
</dbReference>
<dbReference type="InterPro" id="IPR045134">
    <property type="entry name" value="UHRF1/2-like"/>
</dbReference>
<evidence type="ECO:0000256" key="12">
    <source>
        <dbReference type="PROSITE-ProRule" id="PRU00358"/>
    </source>
</evidence>
<reference evidence="17" key="1">
    <citation type="journal article" date="2021" name="Mol. Ecol. Resour.">
        <title>Apolygus lucorum genome provides insights into omnivorousness and mesophyll feeding.</title>
        <authorList>
            <person name="Liu Y."/>
            <person name="Liu H."/>
            <person name="Wang H."/>
            <person name="Huang T."/>
            <person name="Liu B."/>
            <person name="Yang B."/>
            <person name="Yin L."/>
            <person name="Li B."/>
            <person name="Zhang Y."/>
            <person name="Zhang S."/>
            <person name="Jiang F."/>
            <person name="Zhang X."/>
            <person name="Ren Y."/>
            <person name="Wang B."/>
            <person name="Wang S."/>
            <person name="Lu Y."/>
            <person name="Wu K."/>
            <person name="Fan W."/>
            <person name="Wang G."/>
        </authorList>
    </citation>
    <scope>NUCLEOTIDE SEQUENCE</scope>
    <source>
        <strain evidence="17">12Hb</strain>
    </source>
</reference>
<dbReference type="InterPro" id="IPR036987">
    <property type="entry name" value="SRA-YDG_sf"/>
</dbReference>
<dbReference type="SMART" id="SM00213">
    <property type="entry name" value="UBQ"/>
    <property type="match status" value="1"/>
</dbReference>
<evidence type="ECO:0000256" key="4">
    <source>
        <dbReference type="ARBA" id="ARBA00022679"/>
    </source>
</evidence>
<dbReference type="InterPro" id="IPR019956">
    <property type="entry name" value="Ubiquitin_dom"/>
</dbReference>
<comment type="catalytic activity">
    <reaction evidence="1">
        <text>S-ubiquitinyl-[E2 ubiquitin-conjugating enzyme]-L-cysteine + [acceptor protein]-L-lysine = [E2 ubiquitin-conjugating enzyme]-L-cysteine + N(6)-ubiquitinyl-[acceptor protein]-L-lysine.</text>
        <dbReference type="EC" id="2.3.2.27"/>
    </reaction>
</comment>
<evidence type="ECO:0000256" key="9">
    <source>
        <dbReference type="ARBA" id="ARBA00023242"/>
    </source>
</evidence>
<dbReference type="GO" id="GO:0016567">
    <property type="term" value="P:protein ubiquitination"/>
    <property type="evidence" value="ECO:0007669"/>
    <property type="project" value="TreeGrafter"/>
</dbReference>
<dbReference type="OrthoDB" id="2270193at2759"/>
<evidence type="ECO:0000259" key="16">
    <source>
        <dbReference type="PROSITE" id="PS51015"/>
    </source>
</evidence>
<feature type="domain" description="PHD-type" evidence="14">
    <location>
        <begin position="316"/>
        <end position="383"/>
    </location>
</feature>
<comment type="subcellular location">
    <subcellularLocation>
        <location evidence="12">Nucleus</location>
    </subcellularLocation>
</comment>
<dbReference type="PANTHER" id="PTHR14140:SF45">
    <property type="entry name" value="RING-TYPE E3 UBIQUITIN TRANSFERASE"/>
    <property type="match status" value="1"/>
</dbReference>
<evidence type="ECO:0000256" key="11">
    <source>
        <dbReference type="PROSITE-ProRule" id="PRU00146"/>
    </source>
</evidence>
<dbReference type="SUPFAM" id="SSF54236">
    <property type="entry name" value="Ubiquitin-like"/>
    <property type="match status" value="1"/>
</dbReference>
<dbReference type="PROSITE" id="PS51015">
    <property type="entry name" value="YDG"/>
    <property type="match status" value="1"/>
</dbReference>
<evidence type="ECO:0000259" key="14">
    <source>
        <dbReference type="PROSITE" id="PS50016"/>
    </source>
</evidence>
<dbReference type="GO" id="GO:0005634">
    <property type="term" value="C:nucleus"/>
    <property type="evidence" value="ECO:0007669"/>
    <property type="project" value="UniProtKB-SubCell"/>
</dbReference>
<evidence type="ECO:0000256" key="8">
    <source>
        <dbReference type="ARBA" id="ARBA00022833"/>
    </source>
</evidence>
<accession>A0A8S9XV46</accession>
<keyword evidence="6 11" id="KW-0863">Zinc-finger</keyword>
<evidence type="ECO:0000256" key="7">
    <source>
        <dbReference type="ARBA" id="ARBA00022786"/>
    </source>
</evidence>
<dbReference type="Gene3D" id="3.10.20.90">
    <property type="entry name" value="Phosphatidylinositol 3-kinase Catalytic Subunit, Chain A, domain 1"/>
    <property type="match status" value="1"/>
</dbReference>
<evidence type="ECO:0000313" key="17">
    <source>
        <dbReference type="EMBL" id="KAF6212932.1"/>
    </source>
</evidence>
<dbReference type="InterPro" id="IPR001965">
    <property type="entry name" value="Znf_PHD"/>
</dbReference>
<dbReference type="PROSITE" id="PS50016">
    <property type="entry name" value="ZF_PHD_2"/>
    <property type="match status" value="1"/>
</dbReference>
<dbReference type="CDD" id="cd15525">
    <property type="entry name" value="PHD_UHRF1_2"/>
    <property type="match status" value="1"/>
</dbReference>
<evidence type="ECO:0000256" key="3">
    <source>
        <dbReference type="ARBA" id="ARBA00012483"/>
    </source>
</evidence>
<dbReference type="InterPro" id="IPR019786">
    <property type="entry name" value="Zinc_finger_PHD-type_CS"/>
</dbReference>
<dbReference type="GO" id="GO:0008270">
    <property type="term" value="F:zinc ion binding"/>
    <property type="evidence" value="ECO:0007669"/>
    <property type="project" value="UniProtKB-KW"/>
</dbReference>
<keyword evidence="4" id="KW-0808">Transferase</keyword>
<dbReference type="GO" id="GO:0044027">
    <property type="term" value="P:negative regulation of gene expression via chromosomal CpG island methylation"/>
    <property type="evidence" value="ECO:0007669"/>
    <property type="project" value="TreeGrafter"/>
</dbReference>
<keyword evidence="7" id="KW-0833">Ubl conjugation pathway</keyword>
<dbReference type="PRINTS" id="PR00348">
    <property type="entry name" value="UBIQUITIN"/>
</dbReference>
<dbReference type="Gene3D" id="2.30.280.10">
    <property type="entry name" value="SRA-YDG"/>
    <property type="match status" value="1"/>
</dbReference>
<comment type="caution">
    <text evidence="17">The sequence shown here is derived from an EMBL/GenBank/DDBJ whole genome shotgun (WGS) entry which is preliminary data.</text>
</comment>
<dbReference type="GO" id="GO:0061630">
    <property type="term" value="F:ubiquitin protein ligase activity"/>
    <property type="evidence" value="ECO:0007669"/>
    <property type="project" value="UniProtKB-EC"/>
</dbReference>
<feature type="compositionally biased region" description="Polar residues" evidence="13">
    <location>
        <begin position="836"/>
        <end position="846"/>
    </location>
</feature>
<dbReference type="Gene3D" id="2.30.30.1150">
    <property type="match status" value="1"/>
</dbReference>
<organism evidence="17 18">
    <name type="scientific">Apolygus lucorum</name>
    <name type="common">Small green plant bug</name>
    <name type="synonym">Lygocoris lucorum</name>
    <dbReference type="NCBI Taxonomy" id="248454"/>
    <lineage>
        <taxon>Eukaryota</taxon>
        <taxon>Metazoa</taxon>
        <taxon>Ecdysozoa</taxon>
        <taxon>Arthropoda</taxon>
        <taxon>Hexapoda</taxon>
        <taxon>Insecta</taxon>
        <taxon>Pterygota</taxon>
        <taxon>Neoptera</taxon>
        <taxon>Paraneoptera</taxon>
        <taxon>Hemiptera</taxon>
        <taxon>Heteroptera</taxon>
        <taxon>Panheteroptera</taxon>
        <taxon>Cimicomorpha</taxon>
        <taxon>Miridae</taxon>
        <taxon>Mirini</taxon>
        <taxon>Apolygus</taxon>
    </lineage>
</organism>
<feature type="region of interest" description="Disordered" evidence="13">
    <location>
        <begin position="628"/>
        <end position="654"/>
    </location>
</feature>
<dbReference type="Gene3D" id="2.30.30.140">
    <property type="match status" value="1"/>
</dbReference>
<dbReference type="InterPro" id="IPR021991">
    <property type="entry name" value="TTD_dom"/>
</dbReference>
<keyword evidence="9 12" id="KW-0539">Nucleus</keyword>